<sequence length="114" mass="13537">MPLSAAERARKYREQLKQNPELYTNYLKKENERYEKRKAEGTIKLVSEMTSREKRSTRKAWRENKKRQKQRQNLTESLTPPSTLTTSPPFEIKARRESRKAACSKRKISSIPPR</sequence>
<organism evidence="2 3">
    <name type="scientific">Dreissena polymorpha</name>
    <name type="common">Zebra mussel</name>
    <name type="synonym">Mytilus polymorpha</name>
    <dbReference type="NCBI Taxonomy" id="45954"/>
    <lineage>
        <taxon>Eukaryota</taxon>
        <taxon>Metazoa</taxon>
        <taxon>Spiralia</taxon>
        <taxon>Lophotrochozoa</taxon>
        <taxon>Mollusca</taxon>
        <taxon>Bivalvia</taxon>
        <taxon>Autobranchia</taxon>
        <taxon>Heteroconchia</taxon>
        <taxon>Euheterodonta</taxon>
        <taxon>Imparidentia</taxon>
        <taxon>Neoheterodontei</taxon>
        <taxon>Myida</taxon>
        <taxon>Dreissenoidea</taxon>
        <taxon>Dreissenidae</taxon>
        <taxon>Dreissena</taxon>
    </lineage>
</organism>
<reference evidence="2" key="2">
    <citation type="submission" date="2020-11" db="EMBL/GenBank/DDBJ databases">
        <authorList>
            <person name="McCartney M.A."/>
            <person name="Auch B."/>
            <person name="Kono T."/>
            <person name="Mallez S."/>
            <person name="Becker A."/>
            <person name="Gohl D.M."/>
            <person name="Silverstein K.A.T."/>
            <person name="Koren S."/>
            <person name="Bechman K.B."/>
            <person name="Herman A."/>
            <person name="Abrahante J.E."/>
            <person name="Garbe J."/>
        </authorList>
    </citation>
    <scope>NUCLEOTIDE SEQUENCE</scope>
    <source>
        <strain evidence="2">Duluth1</strain>
        <tissue evidence="2">Whole animal</tissue>
    </source>
</reference>
<feature type="region of interest" description="Disordered" evidence="1">
    <location>
        <begin position="46"/>
        <end position="114"/>
    </location>
</feature>
<dbReference type="Proteomes" id="UP000828390">
    <property type="component" value="Unassembled WGS sequence"/>
</dbReference>
<evidence type="ECO:0000313" key="2">
    <source>
        <dbReference type="EMBL" id="KAH3777651.1"/>
    </source>
</evidence>
<dbReference type="EMBL" id="JAIWYP010000009">
    <property type="protein sequence ID" value="KAH3777651.1"/>
    <property type="molecule type" value="Genomic_DNA"/>
</dbReference>
<proteinExistence type="predicted"/>
<gene>
    <name evidence="2" type="ORF">DPMN_179099</name>
</gene>
<evidence type="ECO:0000256" key="1">
    <source>
        <dbReference type="SAM" id="MobiDB-lite"/>
    </source>
</evidence>
<evidence type="ECO:0000313" key="3">
    <source>
        <dbReference type="Proteomes" id="UP000828390"/>
    </source>
</evidence>
<protein>
    <submittedName>
        <fullName evidence="2">Uncharacterized protein</fullName>
    </submittedName>
</protein>
<dbReference type="AlphaFoldDB" id="A0A9D4IJ94"/>
<feature type="compositionally biased region" description="Low complexity" evidence="1">
    <location>
        <begin position="74"/>
        <end position="89"/>
    </location>
</feature>
<feature type="compositionally biased region" description="Basic residues" evidence="1">
    <location>
        <begin position="96"/>
        <end position="108"/>
    </location>
</feature>
<accession>A0A9D4IJ94</accession>
<reference evidence="2" key="1">
    <citation type="journal article" date="2019" name="bioRxiv">
        <title>The Genome of the Zebra Mussel, Dreissena polymorpha: A Resource for Invasive Species Research.</title>
        <authorList>
            <person name="McCartney M.A."/>
            <person name="Auch B."/>
            <person name="Kono T."/>
            <person name="Mallez S."/>
            <person name="Zhang Y."/>
            <person name="Obille A."/>
            <person name="Becker A."/>
            <person name="Abrahante J.E."/>
            <person name="Garbe J."/>
            <person name="Badalamenti J.P."/>
            <person name="Herman A."/>
            <person name="Mangelson H."/>
            <person name="Liachko I."/>
            <person name="Sullivan S."/>
            <person name="Sone E.D."/>
            <person name="Koren S."/>
            <person name="Silverstein K.A.T."/>
            <person name="Beckman K.B."/>
            <person name="Gohl D.M."/>
        </authorList>
    </citation>
    <scope>NUCLEOTIDE SEQUENCE</scope>
    <source>
        <strain evidence="2">Duluth1</strain>
        <tissue evidence="2">Whole animal</tissue>
    </source>
</reference>
<name>A0A9D4IJ94_DREPO</name>
<keyword evidence="3" id="KW-1185">Reference proteome</keyword>
<feature type="compositionally biased region" description="Basic residues" evidence="1">
    <location>
        <begin position="55"/>
        <end position="70"/>
    </location>
</feature>
<comment type="caution">
    <text evidence="2">The sequence shown here is derived from an EMBL/GenBank/DDBJ whole genome shotgun (WGS) entry which is preliminary data.</text>
</comment>